<dbReference type="GO" id="GO:0015577">
    <property type="term" value="F:galactitol transmembrane transporter activity"/>
    <property type="evidence" value="ECO:0007669"/>
    <property type="project" value="InterPro"/>
</dbReference>
<keyword evidence="5" id="KW-0598">Phosphotransferase system</keyword>
<feature type="transmembrane region" description="Helical" evidence="9">
    <location>
        <begin position="38"/>
        <end position="60"/>
    </location>
</feature>
<feature type="transmembrane region" description="Helical" evidence="9">
    <location>
        <begin position="355"/>
        <end position="374"/>
    </location>
</feature>
<evidence type="ECO:0000256" key="9">
    <source>
        <dbReference type="SAM" id="Phobius"/>
    </source>
</evidence>
<dbReference type="Pfam" id="PF03611">
    <property type="entry name" value="EIIC-GAT"/>
    <property type="match status" value="1"/>
</dbReference>
<feature type="transmembrane region" description="Helical" evidence="9">
    <location>
        <begin position="329"/>
        <end position="348"/>
    </location>
</feature>
<reference evidence="11 12" key="2">
    <citation type="journal article" date="2016" name="Int. J. Syst. Evol. Microbiol.">
        <title>Bacillus gobiensis sp. nov., isolated from a soil sample.</title>
        <authorList>
            <person name="Liu B."/>
            <person name="Liu G.H."/>
            <person name="Cetin S."/>
            <person name="Schumann P."/>
            <person name="Pan Z.Z."/>
            <person name="Chen Q.Q."/>
        </authorList>
    </citation>
    <scope>NUCLEOTIDE SEQUENCE [LARGE SCALE GENOMIC DNA]</scope>
    <source>
        <strain evidence="11 12">FJAT-4402</strain>
    </source>
</reference>
<evidence type="ECO:0000256" key="3">
    <source>
        <dbReference type="ARBA" id="ARBA00022475"/>
    </source>
</evidence>
<proteinExistence type="predicted"/>
<dbReference type="InterPro" id="IPR004703">
    <property type="entry name" value="PTS_sugar-sp_permease"/>
</dbReference>
<feature type="transmembrane region" description="Helical" evidence="9">
    <location>
        <begin position="178"/>
        <end position="199"/>
    </location>
</feature>
<evidence type="ECO:0000256" key="1">
    <source>
        <dbReference type="ARBA" id="ARBA00004651"/>
    </source>
</evidence>
<feature type="transmembrane region" description="Helical" evidence="9">
    <location>
        <begin position="249"/>
        <end position="271"/>
    </location>
</feature>
<sequence length="459" mass="50092">MDLLQSVIQYVLDLGAAVFVPLLMVIVGIAAKMKWKDALGAGIILGVAFVGMNIVIGFMLDALTPAAQGLVERTGIQLTIIDGGWTSLATLAWAWPLAFLMFPLQLLINGILLIFNKTQTLNVDLWNVWGKILTAVLVIGVTGNIYIAFFVAAIQIVFELLLADVNQKQIEKITGIPGVTVSHGMMLFGIFLLPFNWLLGKIPIFDRHVDADTLKEKLGIFAENHVMGFIIGLLLGIVAGYSVPDMLMLAVQAAAALTLFPMVAKLFMQALSPLSDAISEYMKKKFQNRQLFIGLDWPILAGSSEAWVAMILMVPITLIYAIILPGNNILPFAGIINISFAVPALIITGGNLLRMLLLGIISTPVFLYTATGFAPTITQLAKDTGAVTLKDGQLLSWSTLEYPDFRYIFAQAGEITEGNFLGIILVAVWIALFIVYYKMMSKRTEKIESQSGFEKEISS</sequence>
<dbReference type="PROSITE" id="PS51104">
    <property type="entry name" value="PTS_EIIC_TYPE_2"/>
    <property type="match status" value="1"/>
</dbReference>
<keyword evidence="2" id="KW-0813">Transport</keyword>
<evidence type="ECO:0000313" key="12">
    <source>
        <dbReference type="Proteomes" id="UP000067625"/>
    </source>
</evidence>
<reference evidence="12" key="1">
    <citation type="submission" date="2015-08" db="EMBL/GenBank/DDBJ databases">
        <title>Genome sequencing project for genomic taxonomy and phylogenomics of Bacillus-like bacteria.</title>
        <authorList>
            <person name="Liu B."/>
            <person name="Wang J."/>
            <person name="Zhu Y."/>
            <person name="Liu G."/>
            <person name="Chen Q."/>
            <person name="Chen Z."/>
            <person name="Lan J."/>
            <person name="Che J."/>
            <person name="Ge C."/>
            <person name="Shi H."/>
            <person name="Pan Z."/>
            <person name="Liu X."/>
        </authorList>
    </citation>
    <scope>NUCLEOTIDE SEQUENCE [LARGE SCALE GENOMIC DNA]</scope>
    <source>
        <strain evidence="12">FJAT-4402</strain>
    </source>
</reference>
<dbReference type="InterPro" id="IPR013014">
    <property type="entry name" value="PTS_EIIC_2"/>
</dbReference>
<keyword evidence="3" id="KW-1003">Cell membrane</keyword>
<dbReference type="GO" id="GO:0009401">
    <property type="term" value="P:phosphoenolpyruvate-dependent sugar phosphotransferase system"/>
    <property type="evidence" value="ECO:0007669"/>
    <property type="project" value="UniProtKB-KW"/>
</dbReference>
<dbReference type="OrthoDB" id="9787936at2"/>
<evidence type="ECO:0000256" key="6">
    <source>
        <dbReference type="ARBA" id="ARBA00022692"/>
    </source>
</evidence>
<feature type="transmembrane region" description="Helical" evidence="9">
    <location>
        <begin position="420"/>
        <end position="437"/>
    </location>
</feature>
<evidence type="ECO:0000256" key="7">
    <source>
        <dbReference type="ARBA" id="ARBA00022989"/>
    </source>
</evidence>
<feature type="transmembrane region" description="Helical" evidence="9">
    <location>
        <begin position="6"/>
        <end position="31"/>
    </location>
</feature>
<feature type="transmembrane region" description="Helical" evidence="9">
    <location>
        <begin position="93"/>
        <end position="115"/>
    </location>
</feature>
<keyword evidence="6 9" id="KW-0812">Transmembrane</keyword>
<keyword evidence="12" id="KW-1185">Reference proteome</keyword>
<evidence type="ECO:0000256" key="2">
    <source>
        <dbReference type="ARBA" id="ARBA00022448"/>
    </source>
</evidence>
<dbReference type="RefSeq" id="WP_053604833.1">
    <property type="nucleotide sequence ID" value="NZ_CP012600.1"/>
</dbReference>
<dbReference type="PIRSF" id="PIRSF006304">
    <property type="entry name" value="GatC"/>
    <property type="match status" value="1"/>
</dbReference>
<evidence type="ECO:0000256" key="5">
    <source>
        <dbReference type="ARBA" id="ARBA00022683"/>
    </source>
</evidence>
<dbReference type="PATRIC" id="fig|1441095.3.peg.3663"/>
<evidence type="ECO:0000256" key="4">
    <source>
        <dbReference type="ARBA" id="ARBA00022597"/>
    </source>
</evidence>
<keyword evidence="8 9" id="KW-0472">Membrane</keyword>
<dbReference type="AlphaFoldDB" id="A0A0M5JJD8"/>
<feature type="transmembrane region" description="Helical" evidence="9">
    <location>
        <begin position="292"/>
        <end position="323"/>
    </location>
</feature>
<dbReference type="Proteomes" id="UP000067625">
    <property type="component" value="Chromosome"/>
</dbReference>
<protein>
    <submittedName>
        <fullName evidence="11">PTS galactitol transporter subunit IIC</fullName>
    </submittedName>
</protein>
<accession>A0A0M5JJD8</accession>
<name>A0A0M5JJD8_9BACI</name>
<feature type="transmembrane region" description="Helical" evidence="9">
    <location>
        <begin position="136"/>
        <end position="158"/>
    </location>
</feature>
<evidence type="ECO:0000313" key="11">
    <source>
        <dbReference type="EMBL" id="ALC83007.1"/>
    </source>
</evidence>
<keyword evidence="4" id="KW-0762">Sugar transport</keyword>
<keyword evidence="7 9" id="KW-1133">Transmembrane helix</keyword>
<dbReference type="GO" id="GO:0005886">
    <property type="term" value="C:plasma membrane"/>
    <property type="evidence" value="ECO:0007669"/>
    <property type="project" value="UniProtKB-SubCell"/>
</dbReference>
<dbReference type="STRING" id="1441095.AM592_16550"/>
<dbReference type="PANTHER" id="PTHR37324">
    <property type="entry name" value="PTS SYSTEM GALACTITOL-SPECIFIC EIIC COMPONENT"/>
    <property type="match status" value="1"/>
</dbReference>
<dbReference type="PANTHER" id="PTHR37324:SF2">
    <property type="entry name" value="PTS SYSTEM GALACTITOL-SPECIFIC EIIC COMPONENT"/>
    <property type="match status" value="1"/>
</dbReference>
<feature type="domain" description="PTS EIIC type-2" evidence="10">
    <location>
        <begin position="8"/>
        <end position="437"/>
    </location>
</feature>
<gene>
    <name evidence="11" type="ORF">AM592_16550</name>
</gene>
<evidence type="ECO:0000256" key="8">
    <source>
        <dbReference type="ARBA" id="ARBA00023136"/>
    </source>
</evidence>
<dbReference type="EMBL" id="CP012600">
    <property type="protein sequence ID" value="ALC83007.1"/>
    <property type="molecule type" value="Genomic_DNA"/>
</dbReference>
<evidence type="ECO:0000259" key="10">
    <source>
        <dbReference type="PROSITE" id="PS51104"/>
    </source>
</evidence>
<dbReference type="InterPro" id="IPR013853">
    <property type="entry name" value="EIIC-GAT"/>
</dbReference>
<feature type="transmembrane region" description="Helical" evidence="9">
    <location>
        <begin position="220"/>
        <end position="243"/>
    </location>
</feature>
<comment type="subcellular location">
    <subcellularLocation>
        <location evidence="1">Cell membrane</location>
        <topology evidence="1">Multi-pass membrane protein</topology>
    </subcellularLocation>
</comment>
<organism evidence="11 12">
    <name type="scientific">Bacillus gobiensis</name>
    <dbReference type="NCBI Taxonomy" id="1441095"/>
    <lineage>
        <taxon>Bacteria</taxon>
        <taxon>Bacillati</taxon>
        <taxon>Bacillota</taxon>
        <taxon>Bacilli</taxon>
        <taxon>Bacillales</taxon>
        <taxon>Bacillaceae</taxon>
        <taxon>Bacillus</taxon>
    </lineage>
</organism>